<evidence type="ECO:0000256" key="6">
    <source>
        <dbReference type="SAM" id="MobiDB-lite"/>
    </source>
</evidence>
<feature type="region of interest" description="Disordered" evidence="6">
    <location>
        <begin position="120"/>
        <end position="171"/>
    </location>
</feature>
<dbReference type="Pfam" id="PF03743">
    <property type="entry name" value="TrbI"/>
    <property type="match status" value="1"/>
</dbReference>
<evidence type="ECO:0000256" key="7">
    <source>
        <dbReference type="SAM" id="Phobius"/>
    </source>
</evidence>
<reference evidence="8" key="1">
    <citation type="submission" date="2021-04" db="EMBL/GenBank/DDBJ databases">
        <title>Isolation of p-tert-butylphenol degrading bacteria Sphingobium phenoxybenzoativorans Tas13 from active sludge.</title>
        <authorList>
            <person name="Li Y."/>
        </authorList>
    </citation>
    <scope>NUCLEOTIDE SEQUENCE</scope>
    <source>
        <strain evidence="8">Tas13</strain>
    </source>
</reference>
<evidence type="ECO:0000313" key="9">
    <source>
        <dbReference type="Proteomes" id="UP000681425"/>
    </source>
</evidence>
<evidence type="ECO:0000256" key="3">
    <source>
        <dbReference type="ARBA" id="ARBA00022692"/>
    </source>
</evidence>
<keyword evidence="4 7" id="KW-1133">Transmembrane helix</keyword>
<dbReference type="KEGG" id="spph:KFK14_05835"/>
<keyword evidence="5 7" id="KW-0472">Membrane</keyword>
<evidence type="ECO:0000256" key="2">
    <source>
        <dbReference type="ARBA" id="ARBA00010265"/>
    </source>
</evidence>
<sequence length="411" mass="43425">MTSGPETPSAQEPEAPPKKADPETLALRAQPARAIRFNRKAIIGFAAFGSVGLAGIAYMALWPSSHHRGDQAENLSAAAKAPADAISGLPSTYGDAPRLGPPLPGDLGRPILEHQRAMAREGQDGAMPEAQETREAQAAMTERDRRAAERKAARESGLMAQTGSSTSSPVYSEPVQAALSIGDGTPPALDADRDPNAQQRKADFMAKTDKGGDINPHQIKSPSSPNILSAGSVISASLITGLRSDLPGLVTAQVTERVYDSATGSILLVPQGARLIGSYDSVIAFGQSRALLVWQRIIFPDGRSLQLDNVPATDPSGYAGLADKVDFHTWSLLKGVAISTMLGVGANLTFSGESDLVQAIRESTQQNVSRAGDQITSRNLGIQPTITIRPGAPVRLLVHRDLVLTPWKERS</sequence>
<name>A0A975K8Y6_9SPHN</name>
<dbReference type="Proteomes" id="UP000681425">
    <property type="component" value="Chromosome"/>
</dbReference>
<accession>A0A975K8Y6</accession>
<gene>
    <name evidence="8" type="ORF">KFK14_05835</name>
</gene>
<evidence type="ECO:0000256" key="1">
    <source>
        <dbReference type="ARBA" id="ARBA00004167"/>
    </source>
</evidence>
<evidence type="ECO:0000256" key="5">
    <source>
        <dbReference type="ARBA" id="ARBA00023136"/>
    </source>
</evidence>
<protein>
    <submittedName>
        <fullName evidence="8">TrbI/VirB10 family protein</fullName>
    </submittedName>
</protein>
<organism evidence="8 9">
    <name type="scientific">Sphingobium phenoxybenzoativorans</name>
    <dbReference type="NCBI Taxonomy" id="1592790"/>
    <lineage>
        <taxon>Bacteria</taxon>
        <taxon>Pseudomonadati</taxon>
        <taxon>Pseudomonadota</taxon>
        <taxon>Alphaproteobacteria</taxon>
        <taxon>Sphingomonadales</taxon>
        <taxon>Sphingomonadaceae</taxon>
        <taxon>Sphingobium</taxon>
    </lineage>
</organism>
<dbReference type="InterPro" id="IPR042217">
    <property type="entry name" value="T4SS_VirB10/TrbI"/>
</dbReference>
<keyword evidence="3 7" id="KW-0812">Transmembrane</keyword>
<dbReference type="GO" id="GO:0016020">
    <property type="term" value="C:membrane"/>
    <property type="evidence" value="ECO:0007669"/>
    <property type="project" value="UniProtKB-SubCell"/>
</dbReference>
<proteinExistence type="inferred from homology"/>
<dbReference type="InterPro" id="IPR005498">
    <property type="entry name" value="T4SS_VirB10/TraB/TrbI"/>
</dbReference>
<evidence type="ECO:0000313" key="8">
    <source>
        <dbReference type="EMBL" id="QUT06950.1"/>
    </source>
</evidence>
<dbReference type="AlphaFoldDB" id="A0A975K8Y6"/>
<comment type="similarity">
    <text evidence="2">Belongs to the TrbI/VirB10 family.</text>
</comment>
<feature type="compositionally biased region" description="Basic and acidic residues" evidence="6">
    <location>
        <begin position="131"/>
        <end position="154"/>
    </location>
</feature>
<feature type="compositionally biased region" description="Polar residues" evidence="6">
    <location>
        <begin position="159"/>
        <end position="170"/>
    </location>
</feature>
<comment type="subcellular location">
    <subcellularLocation>
        <location evidence="1">Membrane</location>
        <topology evidence="1">Single-pass membrane protein</topology>
    </subcellularLocation>
</comment>
<feature type="transmembrane region" description="Helical" evidence="7">
    <location>
        <begin position="41"/>
        <end position="62"/>
    </location>
</feature>
<dbReference type="Gene3D" id="2.40.128.260">
    <property type="entry name" value="Type IV secretion system, VirB10/TraB/TrbI"/>
    <property type="match status" value="1"/>
</dbReference>
<dbReference type="CDD" id="cd16429">
    <property type="entry name" value="VirB10"/>
    <property type="match status" value="1"/>
</dbReference>
<dbReference type="EMBL" id="CP073910">
    <property type="protein sequence ID" value="QUT06950.1"/>
    <property type="molecule type" value="Genomic_DNA"/>
</dbReference>
<evidence type="ECO:0000256" key="4">
    <source>
        <dbReference type="ARBA" id="ARBA00022989"/>
    </source>
</evidence>
<keyword evidence="9" id="KW-1185">Reference proteome</keyword>
<feature type="region of interest" description="Disordered" evidence="6">
    <location>
        <begin position="1"/>
        <end position="24"/>
    </location>
</feature>